<evidence type="ECO:0000256" key="1">
    <source>
        <dbReference type="SAM" id="MobiDB-lite"/>
    </source>
</evidence>
<evidence type="ECO:0000259" key="2">
    <source>
        <dbReference type="Pfam" id="PF23458"/>
    </source>
</evidence>
<dbReference type="Gene3D" id="2.20.28.10">
    <property type="match status" value="1"/>
</dbReference>
<dbReference type="OrthoDB" id="45654at2157"/>
<organism evidence="3 4">
    <name type="scientific">Natronobacterium texcoconense</name>
    <dbReference type="NCBI Taxonomy" id="1095778"/>
    <lineage>
        <taxon>Archaea</taxon>
        <taxon>Methanobacteriati</taxon>
        <taxon>Methanobacteriota</taxon>
        <taxon>Stenosarchaea group</taxon>
        <taxon>Halobacteria</taxon>
        <taxon>Halobacteriales</taxon>
        <taxon>Natrialbaceae</taxon>
        <taxon>Natronobacterium</taxon>
    </lineage>
</organism>
<gene>
    <name evidence="3" type="ORF">SAMN04489842_2802</name>
</gene>
<reference evidence="4" key="1">
    <citation type="submission" date="2016-10" db="EMBL/GenBank/DDBJ databases">
        <authorList>
            <person name="Varghese N."/>
            <person name="Submissions S."/>
        </authorList>
    </citation>
    <scope>NUCLEOTIDE SEQUENCE [LARGE SCALE GENOMIC DNA]</scope>
    <source>
        <strain evidence="4">DSM 24767</strain>
    </source>
</reference>
<dbReference type="Proteomes" id="UP000198848">
    <property type="component" value="Unassembled WGS sequence"/>
</dbReference>
<feature type="region of interest" description="Disordered" evidence="1">
    <location>
        <begin position="1"/>
        <end position="22"/>
    </location>
</feature>
<dbReference type="SUPFAM" id="SSF57802">
    <property type="entry name" value="Rubredoxin-like"/>
    <property type="match status" value="1"/>
</dbReference>
<dbReference type="RefSeq" id="WP_090383021.1">
    <property type="nucleotide sequence ID" value="NZ_FNLC01000003.1"/>
</dbReference>
<protein>
    <recommendedName>
        <fullName evidence="2">DUF7130 domain-containing protein</fullName>
    </recommendedName>
</protein>
<name>A0A1H1HIY9_NATTX</name>
<feature type="domain" description="DUF7130" evidence="2">
    <location>
        <begin position="24"/>
        <end position="111"/>
    </location>
</feature>
<dbReference type="Pfam" id="PF23458">
    <property type="entry name" value="DUF7130"/>
    <property type="match status" value="1"/>
</dbReference>
<proteinExistence type="predicted"/>
<sequence>MNEPNEKYGGPRTESGRTRDSIDFGEKVYDEHGDELGTVRGLEEDGFFVTTREGMGALSVEHSRSGHDFGEAHLMWRCTDCGEMGKIDEGLPGTCPNCGTEKENLMWWTED</sequence>
<dbReference type="STRING" id="1095778.SAMN04489842_2802"/>
<dbReference type="InterPro" id="IPR055554">
    <property type="entry name" value="DUF7130"/>
</dbReference>
<evidence type="ECO:0000313" key="4">
    <source>
        <dbReference type="Proteomes" id="UP000198848"/>
    </source>
</evidence>
<accession>A0A1H1HIY9</accession>
<keyword evidence="4" id="KW-1185">Reference proteome</keyword>
<dbReference type="AlphaFoldDB" id="A0A1H1HIY9"/>
<dbReference type="EMBL" id="FNLC01000003">
    <property type="protein sequence ID" value="SDR25475.1"/>
    <property type="molecule type" value="Genomic_DNA"/>
</dbReference>
<evidence type="ECO:0000313" key="3">
    <source>
        <dbReference type="EMBL" id="SDR25475.1"/>
    </source>
</evidence>